<evidence type="ECO:0000313" key="9">
    <source>
        <dbReference type="Proteomes" id="UP000623608"/>
    </source>
</evidence>
<sequence length="2046" mass="222221">MKRKGFALGAAALMLTSFLTYHWVAEELNGERDSQSVAAKDFGTVKIVDAPLPADGGAWKGSAKGRWPSAGSAEITLTGGAVSARAGSIPVTVRPIKSKKAPSRVRVSTLPEEQSTKLGLSGPVLAVEADSAGDVEATVDFDTFTGLYGGNWASRLNLAQLPACAATTPDKPECQDLTPIETGRNGNTLSTALSLSASATTMVALAADTESGEGDYKASDLQASGSWTVGDSSGGFTYTNDIALPPAPGPTPQISLGYSSQMVDGRTAGRNNQASWAGDGWDYSPGLIERSYVACVDDRDKADDKDPNNKDKKTAPDQCWKEKSPNITVSLGGTSTTLVKDDDTGAWRPAQDANWKVEYKGSVATKSDATSEYWIITTPDGTRHWFAGEVGTSSSRLTVPVFGNHEGETCHADAYKDSSCNQAWRWLLDKEVDVHGNMTRYYYKKETGHYGAAGDKANRVSFDRGGNLERIDYGLNTAFPDVAATARVVFSTADRCTTECYKDDKPVKANWPDAPWDKECLAEPCTDKLAPVFFSIKRLTKITTQVRSGSTFNPVESWTLDQEFKEPKSATSASLWLKSITHAGHVGGTVTDPPVVFTGIEMTNQVNAIAGAQLYSRWRIDNIRTESGADIHVTYSDPDCDAGDLPAVESNTRLCYPVYWTPDGYFDPTRDWFRKYVVREVTQSDRTADQPPILTRYAYSNEGSNGNVLWGWDDSEFTKKKHRTYGQWRGYSQVITRVGQTDTGKVLTTRKRFYRGLDDQPLPDDKTRSVQVTDAAGNSYNDHPALAGSPFEEAHLDGSTVVDAQATAYWVKQTATRSRTGGSDKAYRVAPSVQKSRKLLAAGVWQQTETRSEYDGEGNVTEISERGADESCTRFSYVANDDPWLRGLVSREEKVAKACSESVSRPADVISDTKTFYDKSETFGTAPAKGLTTRVDTLNAWTGGAAAYTTTGRTGFDALGRKTSETDELGKVTTTAYTPAGPGPVTQTTTVNPLGHKVITDQDPAWAEPTSILDANSKRTDLERDGLGRLTKVWLPGRAKASATPNMEFGYLIRNNGPLAVTTKRLGPNGNYVTEIGLFDSLYRTVQTQEDAQKTTDGKDARIITGTGYNDRGQVEVESGDVYAFGKPATNRVEVTPGEDRNRTVNSYDSLGQVTEKALWSYNVRKWATTTAYGGSSAGWQTAVTPPAGGTPTVEIENADGDVIEKREFQGIVPAGDFDATKYTYTPRGDLATVNKDGFTWKYEYDLRGREVKTTDPDKGATTVEYNNADDVVKSTDAKGDIVATTYDDLGRQKERFFNGTKSATWTYDTVAKGHPTKSTSIVNGYSFSREVYEYNDSYQVVDEESVIPSMPGLTALAGTYVTTHTYTVNGLQWRSSLPKVGPMEREILTRTYDDLGNVVKLAGTSSPSGAVRTYVDRSTYSPYGEVLNRWLGTPVGDKPQAYQNYVYDDATRRLQEFYFDRDGTVPNVAALKYTYDAAGNVLSMANRPIDEDNNARAGEEDVQCFSYDYLRRLTQAWSQVNTACGTPAASGKAPYWKSWTFDKQGSRTSATDRVTGKTSNYTYDGSSHELKNVTTDGQVDTYGYNVRGDLETRTIGNRTETYTWSAHDKLTKISGPDGDTTMVYDVDGNRIARIDPGSAASIFIYGHEYTTTPTAGTTATRYYEHGGDTVASRTDSTSKKGDIIWLGADQQDSAAWAINSVTRVSTVKYNDPYGNSRGTTEQWPSGQRDFVGGVKDPTGLILLGARFYDPRTGAFISVDPEVDEYDPQRLHPYAYANNNPATFSDPDGLFWGALKNGIQKAASSVASAAVSATKAVVNNAGTIANVAGTIATVAAFLPPPAQIVAAAAGAVAAVAGAIDTIKGCVGGDNLGCAVGVAGMIPGVRQAKNAVRGISAAKGAIKGGLKKGADFFKRKSRAEMEAAAEKTRDDYIEGKGQNWASTYTGAYNPKTGETAAGHSGRGTGGCAEQCAQNKLGLKDKQVRFTRAKGWFGRGKDKVMKERGICTSCQKRYSPRQFPRGVDYYPGGRWSTNPWYRFMYLFRKYMF</sequence>
<evidence type="ECO:0000256" key="2">
    <source>
        <dbReference type="ARBA" id="ARBA00022525"/>
    </source>
</evidence>
<comment type="subcellular location">
    <subcellularLocation>
        <location evidence="1">Secreted</location>
    </subcellularLocation>
</comment>
<proteinExistence type="predicted"/>
<keyword evidence="2" id="KW-0964">Secreted</keyword>
<dbReference type="PANTHER" id="PTHR32305">
    <property type="match status" value="1"/>
</dbReference>
<evidence type="ECO:0000259" key="7">
    <source>
        <dbReference type="Pfam" id="PF25023"/>
    </source>
</evidence>
<name>A0A919TWT3_9ACTN</name>
<evidence type="ECO:0000256" key="5">
    <source>
        <dbReference type="SAM" id="MobiDB-lite"/>
    </source>
</evidence>
<keyword evidence="3" id="KW-0677">Repeat</keyword>
<dbReference type="NCBIfam" id="TIGR03696">
    <property type="entry name" value="Rhs_assc_core"/>
    <property type="match status" value="1"/>
</dbReference>
<dbReference type="GO" id="GO:0005576">
    <property type="term" value="C:extracellular region"/>
    <property type="evidence" value="ECO:0007669"/>
    <property type="project" value="UniProtKB-SubCell"/>
</dbReference>
<evidence type="ECO:0000256" key="1">
    <source>
        <dbReference type="ARBA" id="ARBA00004613"/>
    </source>
</evidence>
<evidence type="ECO:0000256" key="3">
    <source>
        <dbReference type="ARBA" id="ARBA00022737"/>
    </source>
</evidence>
<dbReference type="InterPro" id="IPR056823">
    <property type="entry name" value="TEN-like_YD-shell"/>
</dbReference>
<evidence type="ECO:0000313" key="8">
    <source>
        <dbReference type="EMBL" id="GIF24664.1"/>
    </source>
</evidence>
<accession>A0A919TWT3</accession>
<dbReference type="InterPro" id="IPR003284">
    <property type="entry name" value="Sal_SpvB"/>
</dbReference>
<protein>
    <submittedName>
        <fullName evidence="8">Type IV secretion protein Rhs</fullName>
    </submittedName>
</protein>
<dbReference type="PANTHER" id="PTHR32305:SF17">
    <property type="entry name" value="TRNA NUCLEASE WAPA"/>
    <property type="match status" value="1"/>
</dbReference>
<keyword evidence="6" id="KW-0732">Signal</keyword>
<feature type="domain" description="Teneurin-like YD-shell" evidence="7">
    <location>
        <begin position="1471"/>
        <end position="1781"/>
    </location>
</feature>
<reference evidence="8" key="1">
    <citation type="submission" date="2021-01" db="EMBL/GenBank/DDBJ databases">
        <title>Whole genome shotgun sequence of Actinoplanes tereljensis NBRC 105297.</title>
        <authorList>
            <person name="Komaki H."/>
            <person name="Tamura T."/>
        </authorList>
    </citation>
    <scope>NUCLEOTIDE SEQUENCE</scope>
    <source>
        <strain evidence="8">NBRC 105297</strain>
    </source>
</reference>
<evidence type="ECO:0000256" key="6">
    <source>
        <dbReference type="SAM" id="SignalP"/>
    </source>
</evidence>
<dbReference type="EMBL" id="BOMY01000047">
    <property type="protein sequence ID" value="GIF24664.1"/>
    <property type="molecule type" value="Genomic_DNA"/>
</dbReference>
<dbReference type="Pfam" id="PF25023">
    <property type="entry name" value="TEN_YD-shell"/>
    <property type="match status" value="1"/>
</dbReference>
<feature type="signal peptide" evidence="6">
    <location>
        <begin position="1"/>
        <end position="22"/>
    </location>
</feature>
<dbReference type="InterPro" id="IPR022385">
    <property type="entry name" value="Rhs_assc_core"/>
</dbReference>
<keyword evidence="9" id="KW-1185">Reference proteome</keyword>
<dbReference type="InterPro" id="IPR006530">
    <property type="entry name" value="YD"/>
</dbReference>
<dbReference type="Pfam" id="PF03534">
    <property type="entry name" value="SpvB"/>
    <property type="match status" value="1"/>
</dbReference>
<organism evidence="8 9">
    <name type="scientific">Paractinoplanes tereljensis</name>
    <dbReference type="NCBI Taxonomy" id="571912"/>
    <lineage>
        <taxon>Bacteria</taxon>
        <taxon>Bacillati</taxon>
        <taxon>Actinomycetota</taxon>
        <taxon>Actinomycetes</taxon>
        <taxon>Micromonosporales</taxon>
        <taxon>Micromonosporaceae</taxon>
        <taxon>Paractinoplanes</taxon>
    </lineage>
</organism>
<evidence type="ECO:0000256" key="4">
    <source>
        <dbReference type="ARBA" id="ARBA00023026"/>
    </source>
</evidence>
<dbReference type="NCBIfam" id="TIGR01643">
    <property type="entry name" value="YD_repeat_2x"/>
    <property type="match status" value="2"/>
</dbReference>
<dbReference type="Proteomes" id="UP000623608">
    <property type="component" value="Unassembled WGS sequence"/>
</dbReference>
<dbReference type="Gene3D" id="2.180.10.10">
    <property type="entry name" value="RHS repeat-associated core"/>
    <property type="match status" value="1"/>
</dbReference>
<comment type="caution">
    <text evidence="8">The sequence shown here is derived from an EMBL/GenBank/DDBJ whole genome shotgun (WGS) entry which is preliminary data.</text>
</comment>
<keyword evidence="4" id="KW-0843">Virulence</keyword>
<feature type="chain" id="PRO_5039357523" evidence="6">
    <location>
        <begin position="23"/>
        <end position="2046"/>
    </location>
</feature>
<dbReference type="InterPro" id="IPR050708">
    <property type="entry name" value="T6SS_VgrG/RHS"/>
</dbReference>
<dbReference type="RefSeq" id="WP_203812523.1">
    <property type="nucleotide sequence ID" value="NZ_BOMY01000047.1"/>
</dbReference>
<dbReference type="GO" id="GO:0005737">
    <property type="term" value="C:cytoplasm"/>
    <property type="evidence" value="ECO:0007669"/>
    <property type="project" value="InterPro"/>
</dbReference>
<gene>
    <name evidence="8" type="ORF">Ate02nite_73940</name>
</gene>
<feature type="region of interest" description="Disordered" evidence="5">
    <location>
        <begin position="299"/>
        <end position="319"/>
    </location>
</feature>